<sequence>MEADDPSKHMISAAACWEEFGRFRLWGNSIGAFLTIDRRNSLDFRLREASKISSRIVEFLQDLAEALNDASLIATSRRDNRIAAASKRSSGVGFETTEICELFGTVKDSIRILMQTSTIIRDATPQDRYVKAQSSANNPFLESFDIAHVSHKFPKVDSDGREWLKRRLGKAMAQRRQYLKYCRDHHDKSSRSPEQDQPKVDVSSEGQLLQSDLAHPPDANLMVRSHHDASTVSSVPTSDIAPTEAYTLQPSTVGSSEATAVFDAEDALDNYSQTSYATSVHDNTSENKLYPPSLKDITTTFPFEECDLRLFVDRHTWFTHELESHRLEWCCRFCSHPPFRSETQLSTHMHHRHAQFSSPVQLPALIKASRQSVDRIPATECPLCHWDVTLRELPTHTPSDKSLVVTLERFRRHLGAHMEQLALFAIPRSYRNDEESADSDEAAAMAQSDSRSRELSIGDISWKTESSRGLRLDKEIPDLGPGIIPKLGGDCGPWSQHLLHFPSDIDKSAFNKCSLPRYGAAMSPACSGSEHIILQGGLINGVNDKNDLWYISILKQEEGVCHSEATIIPGSGARVGHAALLIDDCFIIFGGDMKSTTGKDPLDDALYIKKTGEPRPAMYSM</sequence>
<feature type="compositionally biased region" description="Basic and acidic residues" evidence="1">
    <location>
        <begin position="183"/>
        <end position="199"/>
    </location>
</feature>
<dbReference type="AlphaFoldDB" id="A0A8H3IZ93"/>
<dbReference type="Proteomes" id="UP000664534">
    <property type="component" value="Unassembled WGS sequence"/>
</dbReference>
<dbReference type="OrthoDB" id="6133115at2759"/>
<feature type="region of interest" description="Disordered" evidence="1">
    <location>
        <begin position="183"/>
        <end position="204"/>
    </location>
</feature>
<comment type="caution">
    <text evidence="2">The sequence shown here is derived from an EMBL/GenBank/DDBJ whole genome shotgun (WGS) entry which is preliminary data.</text>
</comment>
<evidence type="ECO:0000256" key="1">
    <source>
        <dbReference type="SAM" id="MobiDB-lite"/>
    </source>
</evidence>
<dbReference type="EMBL" id="CAJPDT010000088">
    <property type="protein sequence ID" value="CAF9936080.1"/>
    <property type="molecule type" value="Genomic_DNA"/>
</dbReference>
<accession>A0A8H3IZ93</accession>
<evidence type="ECO:0000313" key="2">
    <source>
        <dbReference type="EMBL" id="CAF9936080.1"/>
    </source>
</evidence>
<name>A0A8H3IZ93_9LECA</name>
<protein>
    <submittedName>
        <fullName evidence="2">Uncharacterized protein</fullName>
    </submittedName>
</protein>
<evidence type="ECO:0000313" key="3">
    <source>
        <dbReference type="Proteomes" id="UP000664534"/>
    </source>
</evidence>
<keyword evidence="3" id="KW-1185">Reference proteome</keyword>
<dbReference type="PANTHER" id="PTHR35391">
    <property type="entry name" value="C2H2-TYPE DOMAIN-CONTAINING PROTEIN-RELATED"/>
    <property type="match status" value="1"/>
</dbReference>
<gene>
    <name evidence="2" type="ORF">IMSHALPRED_010454</name>
</gene>
<reference evidence="2" key="1">
    <citation type="submission" date="2021-03" db="EMBL/GenBank/DDBJ databases">
        <authorList>
            <person name="Tagirdzhanova G."/>
        </authorList>
    </citation>
    <scope>NUCLEOTIDE SEQUENCE</scope>
</reference>
<dbReference type="PANTHER" id="PTHR35391:SF7">
    <property type="entry name" value="C2H2-TYPE DOMAIN-CONTAINING PROTEIN"/>
    <property type="match status" value="1"/>
</dbReference>
<proteinExistence type="predicted"/>
<organism evidence="2 3">
    <name type="scientific">Imshaugia aleurites</name>
    <dbReference type="NCBI Taxonomy" id="172621"/>
    <lineage>
        <taxon>Eukaryota</taxon>
        <taxon>Fungi</taxon>
        <taxon>Dikarya</taxon>
        <taxon>Ascomycota</taxon>
        <taxon>Pezizomycotina</taxon>
        <taxon>Lecanoromycetes</taxon>
        <taxon>OSLEUM clade</taxon>
        <taxon>Lecanoromycetidae</taxon>
        <taxon>Lecanorales</taxon>
        <taxon>Lecanorineae</taxon>
        <taxon>Parmeliaceae</taxon>
        <taxon>Imshaugia</taxon>
    </lineage>
</organism>